<dbReference type="Pfam" id="PF12833">
    <property type="entry name" value="HTH_18"/>
    <property type="match status" value="1"/>
</dbReference>
<keyword evidence="6" id="KW-1185">Reference proteome</keyword>
<dbReference type="Proteomes" id="UP000192796">
    <property type="component" value="Unassembled WGS sequence"/>
</dbReference>
<gene>
    <name evidence="5" type="ORF">A3860_35440</name>
</gene>
<dbReference type="SUPFAM" id="SSF46689">
    <property type="entry name" value="Homeodomain-like"/>
    <property type="match status" value="1"/>
</dbReference>
<dbReference type="EMBL" id="LVYD01000070">
    <property type="protein sequence ID" value="OQP59939.1"/>
    <property type="molecule type" value="Genomic_DNA"/>
</dbReference>
<reference evidence="5 6" key="1">
    <citation type="submission" date="2016-03" db="EMBL/GenBank/DDBJ databases">
        <title>Niastella vici sp. nov., isolated from farmland soil.</title>
        <authorList>
            <person name="Chen L."/>
            <person name="Wang D."/>
            <person name="Yang S."/>
            <person name="Wang G."/>
        </authorList>
    </citation>
    <scope>NUCLEOTIDE SEQUENCE [LARGE SCALE GENOMIC DNA]</scope>
    <source>
        <strain evidence="5 6">DJ57</strain>
    </source>
</reference>
<evidence type="ECO:0000313" key="6">
    <source>
        <dbReference type="Proteomes" id="UP000192796"/>
    </source>
</evidence>
<organism evidence="5 6">
    <name type="scientific">Niastella vici</name>
    <dbReference type="NCBI Taxonomy" id="1703345"/>
    <lineage>
        <taxon>Bacteria</taxon>
        <taxon>Pseudomonadati</taxon>
        <taxon>Bacteroidota</taxon>
        <taxon>Chitinophagia</taxon>
        <taxon>Chitinophagales</taxon>
        <taxon>Chitinophagaceae</taxon>
        <taxon>Niastella</taxon>
    </lineage>
</organism>
<evidence type="ECO:0000256" key="2">
    <source>
        <dbReference type="ARBA" id="ARBA00023125"/>
    </source>
</evidence>
<dbReference type="GO" id="GO:0003700">
    <property type="term" value="F:DNA-binding transcription factor activity"/>
    <property type="evidence" value="ECO:0007669"/>
    <property type="project" value="InterPro"/>
</dbReference>
<keyword evidence="1" id="KW-0805">Transcription regulation</keyword>
<dbReference type="InterPro" id="IPR046532">
    <property type="entry name" value="DUF6597"/>
</dbReference>
<evidence type="ECO:0000256" key="3">
    <source>
        <dbReference type="ARBA" id="ARBA00023163"/>
    </source>
</evidence>
<evidence type="ECO:0000313" key="5">
    <source>
        <dbReference type="EMBL" id="OQP59939.1"/>
    </source>
</evidence>
<dbReference type="InterPro" id="IPR050204">
    <property type="entry name" value="AraC_XylS_family_regulators"/>
</dbReference>
<keyword evidence="2" id="KW-0238">DNA-binding</keyword>
<accession>A0A1V9FNJ8</accession>
<keyword evidence="3" id="KW-0804">Transcription</keyword>
<evidence type="ECO:0000259" key="4">
    <source>
        <dbReference type="PROSITE" id="PS01124"/>
    </source>
</evidence>
<dbReference type="STRING" id="1703345.A3860_35440"/>
<comment type="caution">
    <text evidence="5">The sequence shown here is derived from an EMBL/GenBank/DDBJ whole genome shotgun (WGS) entry which is preliminary data.</text>
</comment>
<dbReference type="PROSITE" id="PS01124">
    <property type="entry name" value="HTH_ARAC_FAMILY_2"/>
    <property type="match status" value="1"/>
</dbReference>
<dbReference type="SMART" id="SM00342">
    <property type="entry name" value="HTH_ARAC"/>
    <property type="match status" value="1"/>
</dbReference>
<dbReference type="PANTHER" id="PTHR46796">
    <property type="entry name" value="HTH-TYPE TRANSCRIPTIONAL ACTIVATOR RHAS-RELATED"/>
    <property type="match status" value="1"/>
</dbReference>
<protein>
    <recommendedName>
        <fullName evidence="4">HTH araC/xylS-type domain-containing protein</fullName>
    </recommendedName>
</protein>
<dbReference type="Gene3D" id="1.10.10.60">
    <property type="entry name" value="Homeodomain-like"/>
    <property type="match status" value="1"/>
</dbReference>
<dbReference type="GO" id="GO:0043565">
    <property type="term" value="F:sequence-specific DNA binding"/>
    <property type="evidence" value="ECO:0007669"/>
    <property type="project" value="InterPro"/>
</dbReference>
<feature type="domain" description="HTH araC/xylS-type" evidence="4">
    <location>
        <begin position="199"/>
        <end position="301"/>
    </location>
</feature>
<dbReference type="InterPro" id="IPR020449">
    <property type="entry name" value="Tscrpt_reg_AraC-type_HTH"/>
</dbReference>
<dbReference type="InterPro" id="IPR018060">
    <property type="entry name" value="HTH_AraC"/>
</dbReference>
<name>A0A1V9FNJ8_9BACT</name>
<dbReference type="AlphaFoldDB" id="A0A1V9FNJ8"/>
<sequence length="317" mass="36160">MSNFRQIFFALIMNIFCIFLNGKHLHKKSITYSYPLKILPIHFAKMNYRIILPPENLKPFVKYFWVLENNNNAAVTFSPLADGCPGIMFQPADKGLFSIEDQKQPEIFLYGQTIEPIKMELSGKVDTIGVIFHPHALQSVFGIDAHELTGTCVDLGLLQPKKERSLLEKLQAAATVEEKIRLLCGSLTNSLQHTGDKQDAVIRHAVAEILRGKGDVSFATLQQQLRLTERTLERRFKQAIGVSAKLFSRISRFQQSLSQLRNSNYQKLSDIAYENGYADQSHFIRTFKEFTGVSPFDYRKQLNEVAENFAAHNKEDE</sequence>
<dbReference type="InterPro" id="IPR009057">
    <property type="entry name" value="Homeodomain-like_sf"/>
</dbReference>
<proteinExistence type="predicted"/>
<dbReference type="Pfam" id="PF20240">
    <property type="entry name" value="DUF6597"/>
    <property type="match status" value="1"/>
</dbReference>
<evidence type="ECO:0000256" key="1">
    <source>
        <dbReference type="ARBA" id="ARBA00023015"/>
    </source>
</evidence>
<dbReference type="PRINTS" id="PR00032">
    <property type="entry name" value="HTHARAC"/>
</dbReference>